<dbReference type="SUPFAM" id="SSF81321">
    <property type="entry name" value="Family A G protein-coupled receptor-like"/>
    <property type="match status" value="1"/>
</dbReference>
<feature type="compositionally biased region" description="Basic and acidic residues" evidence="1">
    <location>
        <begin position="1485"/>
        <end position="1495"/>
    </location>
</feature>
<organism evidence="4 5">
    <name type="scientific">Magallana gigas</name>
    <name type="common">Pacific oyster</name>
    <name type="synonym">Crassostrea gigas</name>
    <dbReference type="NCBI Taxonomy" id="29159"/>
    <lineage>
        <taxon>Eukaryota</taxon>
        <taxon>Metazoa</taxon>
        <taxon>Spiralia</taxon>
        <taxon>Lophotrochozoa</taxon>
        <taxon>Mollusca</taxon>
        <taxon>Bivalvia</taxon>
        <taxon>Autobranchia</taxon>
        <taxon>Pteriomorphia</taxon>
        <taxon>Ostreida</taxon>
        <taxon>Ostreoidea</taxon>
        <taxon>Ostreidae</taxon>
        <taxon>Magallana</taxon>
    </lineage>
</organism>
<feature type="region of interest" description="Disordered" evidence="1">
    <location>
        <begin position="575"/>
        <end position="704"/>
    </location>
</feature>
<feature type="transmembrane region" description="Helical" evidence="2">
    <location>
        <begin position="42"/>
        <end position="66"/>
    </location>
</feature>
<evidence type="ECO:0000313" key="5">
    <source>
        <dbReference type="Proteomes" id="UP000005408"/>
    </source>
</evidence>
<feature type="region of interest" description="Disordered" evidence="1">
    <location>
        <begin position="1556"/>
        <end position="1589"/>
    </location>
</feature>
<sequence>MGDTENTPLTFIVLVCSVVGLLNNLVSIFYKQRKQFSLPKLWKYAYLSIDFGHVFLSVGLILSISFKLSGSEPVCRAAGFLIVFGVFDCICGLLTAGIILFGIYNPGKSSQISTFHRNVFLLIVIPEKFISLLLSTLPLTPLGSNLFSKSLAITCVRILQPYEDGGELGLVNFGVLWVSLLVAFLTCVISAVKLWKGFSNRIHSSTVNVWQSQLVIDGKRFQRLLLCELILWLLVLFLFNFVTYYDSGNLDSATWIVWVSLSLATVLHSVWSQFGNAMWSICCCGSKRDVEEPQHKLKRLELINVEEAGKLRLKATWSVSRGTVRRGLMKVYGSNNVKAWAQEIVVLGMLRKAQHPSLLQCLWTSSSNPYYETMTLITGEIITSDSRIICLELTNNGSLEELLQKDVSLPETCQRMVVHDIAEGLFYLHSQNILHNNLSSSCIYLKGSLPEKEYNRPIYRNMVMRAAIGDFEHTQIYGSMQQTETAVCSKRQFFLPDIRSFALVALEIVTKSCERRFLNMQYEWDYDQDPNDLIKRNGHFVVMPSILPETHHSDFGLMNDPSDDSDIDHYVRRQPANGIRSPYEMIEEVRRRSRSMSPGSRPMSAQSRRSTRSKTVSPDRQRTIHRSPSAQSATTLFNGRSGTPEPDEILQQQTSARSEVTDVFHKRTTIQESAQGRTESPMEKKKGKGKKSHSRTLEGQAFEIKGKNKDIKKSNSKRLLSKPVSILKNLTGSETTVSAFKSNDKEDSSAGEISEEEMEEIEIPFDRYKLNKKMRQDSKNSIQSFQSENSLHRTLSQKSDQWSIRSDMEYRPHGLKNTVSADSRASLWSNLPLPLESIDIERDDLDHIIDCLPGMADSLDFQRNRPKLSEIMNARDRIGSRPKAYWQYDGPGPQRFELVDYYDELQGVFVKKLQPVRSLHRTSSGSQIVSLPVHRTFSGTQVLHRTNSGLQEIMEATEATDEEESYSNSKSHQLVRDKKTNKIKVQSIQEPQETKAMNQDKKSTKKKERSKSIKKHPAPPPPSENQISQNMEDKEDNEQKRSKARNALKRALSGKSRDFSFQRTNSKNEKLDVKFANVKKLSVQTHTENKENEQRIENNFEVIETNQPNVMEKEDAHFKRHYIQAPKKDSVEKRFITDKQLKTNLNRFSSFSSTDSFSSRGSIRGRHADVSLTSGELTSLSSQADADTDDFATDVDAPAKEVYMKKVIQSRLRKNVDSGFDSESSEISSHGPQSNYLSDDSAFHETKARRSNPRKQDIVVTDIKSSSSQYSKQSIPMSEKTFCLTGINSRIVETVTDSPDLEIECLPEDNVELVEGKEEFRPTSSLSRIIEVSSASPDQTKEMDFDNEIERVSSPRVDKMSGGEIFNPSYSSRPKTPISNRPKTPGISKEMRGPNVMASSHTADAARRYRELVKKGVPLRVSEVAVNENTNGSSCQLNEEDSETQRLQPEDEKLFINLDSQGFFQTERDIKLIPGRTYGSLNRKSRIDQGKKNKLDGQQTTLGLDDIVRESPVSSNHSPVHKSPNGSHLSPNHAPNNGILDDSFTHVSENEVAMFNQPQSEDSETSSTHNGTLGNSNQVSPNHNPQNPSALMVDAELYIDRLYSKKQTPEHNQPHPPILDPDFDSPLLLENGKPTQSDQQFDIQPVHDHGREEERIIINVPLKEGVSDKHVTNCQKLTSALHLVSFNDLLPATHEGFNMMKIKLKQAGQLGDVGSQLLDIVNKCWLSETPPTSFDLVMQLMDPVKETEL</sequence>
<keyword evidence="5" id="KW-1185">Reference proteome</keyword>
<feature type="region of interest" description="Disordered" evidence="1">
    <location>
        <begin position="957"/>
        <end position="1060"/>
    </location>
</feature>
<evidence type="ECO:0000256" key="1">
    <source>
        <dbReference type="SAM" id="MobiDB-lite"/>
    </source>
</evidence>
<dbReference type="InterPro" id="IPR011009">
    <property type="entry name" value="Kinase-like_dom_sf"/>
</dbReference>
<feature type="region of interest" description="Disordered" evidence="1">
    <location>
        <begin position="1607"/>
        <end position="1639"/>
    </location>
</feature>
<feature type="region of interest" description="Disordered" evidence="1">
    <location>
        <begin position="1218"/>
        <end position="1239"/>
    </location>
</feature>
<dbReference type="OMA" id="DHITETE"/>
<dbReference type="GO" id="GO:0004672">
    <property type="term" value="F:protein kinase activity"/>
    <property type="evidence" value="ECO:0007669"/>
    <property type="project" value="InterPro"/>
</dbReference>
<dbReference type="GO" id="GO:0005524">
    <property type="term" value="F:ATP binding"/>
    <property type="evidence" value="ECO:0007669"/>
    <property type="project" value="InterPro"/>
</dbReference>
<dbReference type="EnsemblMetazoa" id="G12418.1">
    <property type="protein sequence ID" value="G12418.1:cds"/>
    <property type="gene ID" value="G12418"/>
</dbReference>
<keyword evidence="2" id="KW-0472">Membrane</keyword>
<feature type="region of interest" description="Disordered" evidence="1">
    <location>
        <begin position="1480"/>
        <end position="1542"/>
    </location>
</feature>
<dbReference type="Gene3D" id="1.10.510.10">
    <property type="entry name" value="Transferase(Phosphotransferase) domain 1"/>
    <property type="match status" value="1"/>
</dbReference>
<dbReference type="PROSITE" id="PS50011">
    <property type="entry name" value="PROTEIN_KINASE_DOM"/>
    <property type="match status" value="1"/>
</dbReference>
<feature type="domain" description="Protein kinase" evidence="3">
    <location>
        <begin position="297"/>
        <end position="616"/>
    </location>
</feature>
<feature type="compositionally biased region" description="Polar residues" evidence="1">
    <location>
        <begin position="626"/>
        <end position="641"/>
    </location>
</feature>
<dbReference type="Pfam" id="PF00069">
    <property type="entry name" value="Pkinase"/>
    <property type="match status" value="1"/>
</dbReference>
<feature type="transmembrane region" description="Helical" evidence="2">
    <location>
        <begin position="174"/>
        <end position="195"/>
    </location>
</feature>
<feature type="transmembrane region" description="Helical" evidence="2">
    <location>
        <begin position="224"/>
        <end position="243"/>
    </location>
</feature>
<feature type="transmembrane region" description="Helical" evidence="2">
    <location>
        <begin position="119"/>
        <end position="139"/>
    </location>
</feature>
<feature type="compositionally biased region" description="Polar residues" evidence="1">
    <location>
        <begin position="983"/>
        <end position="997"/>
    </location>
</feature>
<proteinExistence type="predicted"/>
<dbReference type="Proteomes" id="UP000005408">
    <property type="component" value="Unassembled WGS sequence"/>
</dbReference>
<feature type="compositionally biased region" description="Polar residues" evidence="1">
    <location>
        <begin position="605"/>
        <end position="616"/>
    </location>
</feature>
<feature type="region of interest" description="Disordered" evidence="1">
    <location>
        <begin position="738"/>
        <end position="758"/>
    </location>
</feature>
<keyword evidence="2" id="KW-0812">Transmembrane</keyword>
<dbReference type="SUPFAM" id="SSF56112">
    <property type="entry name" value="Protein kinase-like (PK-like)"/>
    <property type="match status" value="1"/>
</dbReference>
<feature type="transmembrane region" description="Helical" evidence="2">
    <location>
        <begin position="12"/>
        <end position="30"/>
    </location>
</feature>
<feature type="transmembrane region" description="Helical" evidence="2">
    <location>
        <begin position="78"/>
        <end position="107"/>
    </location>
</feature>
<feature type="region of interest" description="Disordered" evidence="1">
    <location>
        <begin position="1358"/>
        <end position="1401"/>
    </location>
</feature>
<accession>A0A8W8I542</accession>
<protein>
    <recommendedName>
        <fullName evidence="3">Protein kinase domain-containing protein</fullName>
    </recommendedName>
</protein>
<keyword evidence="2" id="KW-1133">Transmembrane helix</keyword>
<feature type="compositionally biased region" description="Basic residues" evidence="1">
    <location>
        <begin position="685"/>
        <end position="694"/>
    </location>
</feature>
<evidence type="ECO:0000256" key="2">
    <source>
        <dbReference type="SAM" id="Phobius"/>
    </source>
</evidence>
<reference evidence="4" key="1">
    <citation type="submission" date="2022-08" db="UniProtKB">
        <authorList>
            <consortium name="EnsemblMetazoa"/>
        </authorList>
    </citation>
    <scope>IDENTIFICATION</scope>
    <source>
        <strain evidence="4">05x7-T-G4-1.051#20</strain>
    </source>
</reference>
<name>A0A8W8I542_MAGGI</name>
<feature type="compositionally biased region" description="Basic residues" evidence="1">
    <location>
        <begin position="1003"/>
        <end position="1017"/>
    </location>
</feature>
<feature type="compositionally biased region" description="Low complexity" evidence="1">
    <location>
        <begin position="595"/>
        <end position="604"/>
    </location>
</feature>
<feature type="compositionally biased region" description="Polar residues" evidence="1">
    <location>
        <begin position="1368"/>
        <end position="1382"/>
    </location>
</feature>
<dbReference type="OrthoDB" id="6163056at2759"/>
<evidence type="ECO:0000259" key="3">
    <source>
        <dbReference type="PROSITE" id="PS50011"/>
    </source>
</evidence>
<feature type="compositionally biased region" description="Polar residues" evidence="1">
    <location>
        <begin position="1512"/>
        <end position="1535"/>
    </location>
</feature>
<dbReference type="InterPro" id="IPR000719">
    <property type="entry name" value="Prot_kinase_dom"/>
</dbReference>
<evidence type="ECO:0000313" key="4">
    <source>
        <dbReference type="EnsemblMetazoa" id="G12418.1:cds"/>
    </source>
</evidence>